<gene>
    <name evidence="1" type="ORF">CRV2_00010527</name>
</gene>
<dbReference type="EMBL" id="CADEHS020000004">
    <property type="protein sequence ID" value="CAG9940193.1"/>
    <property type="molecule type" value="Genomic_DNA"/>
</dbReference>
<evidence type="ECO:0000313" key="2">
    <source>
        <dbReference type="Proteomes" id="UP000836387"/>
    </source>
</evidence>
<reference evidence="1" key="2">
    <citation type="submission" date="2021-10" db="EMBL/GenBank/DDBJ databases">
        <authorList>
            <person name="Piombo E."/>
        </authorList>
    </citation>
    <scope>NUCLEOTIDE SEQUENCE</scope>
</reference>
<proteinExistence type="predicted"/>
<sequence length="364" mass="40050">MAKIFLTGASGYIGGDFLHLLNKLHPEYQVKALVRDATKIEAVKKAFDSNQVQVVEGDLDDSISSMTDIQYLFPILITSFPDLAASGHFQSVEAIHQALSTRFRDHSSPYWIQISGGSVVAAAEVTNKTRISGAGSDFIWDDLLDIEALKTFIKNYPYRKVDNYMLDVATASPHINTAVVIPPMIYGPGRGPFNQRSVQLPNLARETLKRRRAFQVGPGESRWSSIHIRDLSQIIVRLVEKAVEGKKDENLWGLAGLYFTGVGELSLSELSAQIASAAASANLLSDTSVEELDADQFESLLPHGNVLYGTNVRYGASRARKHLDWEPKEESLEETISATVRAEAKSLGVIRTSESYSPLKAHAM</sequence>
<name>A0ACA9TH33_BIOOC</name>
<protein>
    <submittedName>
        <fullName evidence="1">Uncharacterized protein</fullName>
    </submittedName>
</protein>
<comment type="caution">
    <text evidence="1">The sequence shown here is derived from an EMBL/GenBank/DDBJ whole genome shotgun (WGS) entry which is preliminary data.</text>
</comment>
<keyword evidence="2" id="KW-1185">Reference proteome</keyword>
<dbReference type="Proteomes" id="UP000836387">
    <property type="component" value="Unassembled WGS sequence"/>
</dbReference>
<organism evidence="1 2">
    <name type="scientific">Clonostachys rosea f. rosea IK726</name>
    <dbReference type="NCBI Taxonomy" id="1349383"/>
    <lineage>
        <taxon>Eukaryota</taxon>
        <taxon>Fungi</taxon>
        <taxon>Dikarya</taxon>
        <taxon>Ascomycota</taxon>
        <taxon>Pezizomycotina</taxon>
        <taxon>Sordariomycetes</taxon>
        <taxon>Hypocreomycetidae</taxon>
        <taxon>Hypocreales</taxon>
        <taxon>Bionectriaceae</taxon>
        <taxon>Clonostachys</taxon>
    </lineage>
</organism>
<reference evidence="1" key="1">
    <citation type="submission" date="2020-04" db="EMBL/GenBank/DDBJ databases">
        <authorList>
            <person name="Broberg M."/>
        </authorList>
    </citation>
    <scope>NUCLEOTIDE SEQUENCE</scope>
</reference>
<evidence type="ECO:0000313" key="1">
    <source>
        <dbReference type="EMBL" id="CAG9940193.1"/>
    </source>
</evidence>
<accession>A0ACA9TH33</accession>